<gene>
    <name evidence="5" type="ORF">IAA53_10565</name>
</gene>
<dbReference type="InterPro" id="IPR009057">
    <property type="entry name" value="Homeodomain-like_sf"/>
</dbReference>
<protein>
    <submittedName>
        <fullName evidence="5">Helix-turn-helix transcriptional regulator</fullName>
    </submittedName>
</protein>
<dbReference type="GO" id="GO:0043565">
    <property type="term" value="F:sequence-specific DNA binding"/>
    <property type="evidence" value="ECO:0007669"/>
    <property type="project" value="InterPro"/>
</dbReference>
<dbReference type="PANTHER" id="PTHR46796">
    <property type="entry name" value="HTH-TYPE TRANSCRIPTIONAL ACTIVATOR RHAS-RELATED"/>
    <property type="match status" value="1"/>
</dbReference>
<comment type="caution">
    <text evidence="5">The sequence shown here is derived from an EMBL/GenBank/DDBJ whole genome shotgun (WGS) entry which is preliminary data.</text>
</comment>
<sequence length="280" mass="31912">MSWELPVAAQREIFVQQPDFPVSYSFAEASRGCGYLTPAHWHEHIELLCVETGALRVNIQGSWVTALPGELVVVNAGEIHSIPEKDAETLYACLIPQKSLCVRSGLPVEEIRLCHLIQDPDCTKLFRSLMQELRDKPLYYKADVQARLVSFLVQLARCHGMERRERSHHSRASKEYMVKRAVEYLQENFTQPISTGDVCAYLGFDKSYICNTFKEITGTTVLEYLNMMRCERARELILSGELSIAQSAAASGFRHWSYFTKTYKKYIGRLPSETARSGME</sequence>
<dbReference type="Gene3D" id="2.60.120.10">
    <property type="entry name" value="Jelly Rolls"/>
    <property type="match status" value="1"/>
</dbReference>
<dbReference type="Pfam" id="PF12833">
    <property type="entry name" value="HTH_18"/>
    <property type="match status" value="1"/>
</dbReference>
<name>A0A9D1DJF3_9FIRM</name>
<dbReference type="PROSITE" id="PS01124">
    <property type="entry name" value="HTH_ARAC_FAMILY_2"/>
    <property type="match status" value="1"/>
</dbReference>
<dbReference type="SUPFAM" id="SSF51215">
    <property type="entry name" value="Regulatory protein AraC"/>
    <property type="match status" value="1"/>
</dbReference>
<evidence type="ECO:0000256" key="3">
    <source>
        <dbReference type="ARBA" id="ARBA00023163"/>
    </source>
</evidence>
<dbReference type="InterPro" id="IPR014710">
    <property type="entry name" value="RmlC-like_jellyroll"/>
</dbReference>
<organism evidence="5 6">
    <name type="scientific">Candidatus Avoscillospira avicola</name>
    <dbReference type="NCBI Taxonomy" id="2840706"/>
    <lineage>
        <taxon>Bacteria</taxon>
        <taxon>Bacillati</taxon>
        <taxon>Bacillota</taxon>
        <taxon>Clostridia</taxon>
        <taxon>Eubacteriales</taxon>
        <taxon>Oscillospiraceae</taxon>
        <taxon>Oscillospiraceae incertae sedis</taxon>
        <taxon>Candidatus Avoscillospira</taxon>
    </lineage>
</organism>
<dbReference type="InterPro" id="IPR018060">
    <property type="entry name" value="HTH_AraC"/>
</dbReference>
<proteinExistence type="predicted"/>
<dbReference type="GO" id="GO:0003700">
    <property type="term" value="F:DNA-binding transcription factor activity"/>
    <property type="evidence" value="ECO:0007669"/>
    <property type="project" value="InterPro"/>
</dbReference>
<reference evidence="5" key="1">
    <citation type="submission" date="2020-10" db="EMBL/GenBank/DDBJ databases">
        <authorList>
            <person name="Gilroy R."/>
        </authorList>
    </citation>
    <scope>NUCLEOTIDE SEQUENCE</scope>
    <source>
        <strain evidence="5">ChiBcec15-4380</strain>
    </source>
</reference>
<keyword evidence="1" id="KW-0805">Transcription regulation</keyword>
<dbReference type="InterPro" id="IPR050204">
    <property type="entry name" value="AraC_XylS_family_regulators"/>
</dbReference>
<feature type="domain" description="HTH araC/xylS-type" evidence="4">
    <location>
        <begin position="179"/>
        <end position="277"/>
    </location>
</feature>
<dbReference type="Gene3D" id="1.10.10.60">
    <property type="entry name" value="Homeodomain-like"/>
    <property type="match status" value="2"/>
</dbReference>
<reference evidence="5" key="2">
    <citation type="journal article" date="2021" name="PeerJ">
        <title>Extensive microbial diversity within the chicken gut microbiome revealed by metagenomics and culture.</title>
        <authorList>
            <person name="Gilroy R."/>
            <person name="Ravi A."/>
            <person name="Getino M."/>
            <person name="Pursley I."/>
            <person name="Horton D.L."/>
            <person name="Alikhan N.F."/>
            <person name="Baker D."/>
            <person name="Gharbi K."/>
            <person name="Hall N."/>
            <person name="Watson M."/>
            <person name="Adriaenssens E.M."/>
            <person name="Foster-Nyarko E."/>
            <person name="Jarju S."/>
            <person name="Secka A."/>
            <person name="Antonio M."/>
            <person name="Oren A."/>
            <person name="Chaudhuri R.R."/>
            <person name="La Ragione R."/>
            <person name="Hildebrand F."/>
            <person name="Pallen M.J."/>
        </authorList>
    </citation>
    <scope>NUCLEOTIDE SEQUENCE</scope>
    <source>
        <strain evidence="5">ChiBcec15-4380</strain>
    </source>
</reference>
<dbReference type="SMART" id="SM00342">
    <property type="entry name" value="HTH_ARAC"/>
    <property type="match status" value="1"/>
</dbReference>
<dbReference type="Proteomes" id="UP000824239">
    <property type="component" value="Unassembled WGS sequence"/>
</dbReference>
<evidence type="ECO:0000313" key="5">
    <source>
        <dbReference type="EMBL" id="HIR51694.1"/>
    </source>
</evidence>
<dbReference type="EMBL" id="DVHE01000082">
    <property type="protein sequence ID" value="HIR51694.1"/>
    <property type="molecule type" value="Genomic_DNA"/>
</dbReference>
<keyword evidence="2" id="KW-0238">DNA-binding</keyword>
<accession>A0A9D1DJF3</accession>
<keyword evidence="3" id="KW-0804">Transcription</keyword>
<dbReference type="AlphaFoldDB" id="A0A9D1DJF3"/>
<evidence type="ECO:0000256" key="1">
    <source>
        <dbReference type="ARBA" id="ARBA00023015"/>
    </source>
</evidence>
<evidence type="ECO:0000259" key="4">
    <source>
        <dbReference type="PROSITE" id="PS01124"/>
    </source>
</evidence>
<dbReference type="Pfam" id="PF02311">
    <property type="entry name" value="AraC_binding"/>
    <property type="match status" value="1"/>
</dbReference>
<evidence type="ECO:0000313" key="6">
    <source>
        <dbReference type="Proteomes" id="UP000824239"/>
    </source>
</evidence>
<dbReference type="SUPFAM" id="SSF46689">
    <property type="entry name" value="Homeodomain-like"/>
    <property type="match status" value="2"/>
</dbReference>
<dbReference type="InterPro" id="IPR037923">
    <property type="entry name" value="HTH-like"/>
</dbReference>
<evidence type="ECO:0000256" key="2">
    <source>
        <dbReference type="ARBA" id="ARBA00023125"/>
    </source>
</evidence>
<dbReference type="InterPro" id="IPR003313">
    <property type="entry name" value="AraC-bd"/>
</dbReference>